<evidence type="ECO:0000256" key="2">
    <source>
        <dbReference type="SAM" id="Phobius"/>
    </source>
</evidence>
<comment type="caution">
    <text evidence="3">The sequence shown here is derived from an EMBL/GenBank/DDBJ whole genome shotgun (WGS) entry which is preliminary data.</text>
</comment>
<dbReference type="Proteomes" id="UP000235034">
    <property type="component" value="Unassembled WGS sequence"/>
</dbReference>
<evidence type="ECO:0000313" key="3">
    <source>
        <dbReference type="EMBL" id="PLS28721.1"/>
    </source>
</evidence>
<dbReference type="InterPro" id="IPR021202">
    <property type="entry name" value="Rv3654c-like"/>
</dbReference>
<dbReference type="AlphaFoldDB" id="A0A2N5J3B9"/>
<keyword evidence="2" id="KW-0472">Membrane</keyword>
<dbReference type="EMBL" id="NMWT01000013">
    <property type="protein sequence ID" value="PLS28721.1"/>
    <property type="molecule type" value="Genomic_DNA"/>
</dbReference>
<accession>A0A2N5J3B9</accession>
<evidence type="ECO:0000256" key="1">
    <source>
        <dbReference type="SAM" id="MobiDB-lite"/>
    </source>
</evidence>
<feature type="transmembrane region" description="Helical" evidence="2">
    <location>
        <begin position="39"/>
        <end position="63"/>
    </location>
</feature>
<dbReference type="NCBIfam" id="TIGR03816">
    <property type="entry name" value="tadE_like_DECH"/>
    <property type="match status" value="1"/>
</dbReference>
<sequence>MSRIIARNRGTARRDADGRAVRQRSGSALAHADEGSGTMAGVALVMLVAVLLSAAATAGHLLVRRTVARSAADLAALSAAVARHGGGEPCVVAATVATAHAGRLASCEVGGDAGDDVTVRVALATDVPFMPEIAVEARAGPVPCDG</sequence>
<keyword evidence="2" id="KW-0812">Transmembrane</keyword>
<gene>
    <name evidence="3" type="ORF">Uis4E_1085</name>
</gene>
<organism evidence="3 4">
    <name type="scientific">Bifidobacterium parmae</name>
    <dbReference type="NCBI Taxonomy" id="361854"/>
    <lineage>
        <taxon>Bacteria</taxon>
        <taxon>Bacillati</taxon>
        <taxon>Actinomycetota</taxon>
        <taxon>Actinomycetes</taxon>
        <taxon>Bifidobacteriales</taxon>
        <taxon>Bifidobacteriaceae</taxon>
        <taxon>Bifidobacterium</taxon>
    </lineage>
</organism>
<protein>
    <submittedName>
        <fullName evidence="3">Pilus biosynthesis protein TadE</fullName>
    </submittedName>
</protein>
<reference evidence="3 4" key="1">
    <citation type="submission" date="2017-07" db="EMBL/GenBank/DDBJ databases">
        <title>Bifidobacterium novel species.</title>
        <authorList>
            <person name="Lugli G.A."/>
            <person name="Milani C."/>
            <person name="Duranti S."/>
            <person name="Mangifesta M."/>
        </authorList>
    </citation>
    <scope>NUCLEOTIDE SEQUENCE [LARGE SCALE GENOMIC DNA]</scope>
    <source>
        <strain evidence="3 4">77</strain>
    </source>
</reference>
<keyword evidence="4" id="KW-1185">Reference proteome</keyword>
<feature type="region of interest" description="Disordered" evidence="1">
    <location>
        <begin position="1"/>
        <end position="33"/>
    </location>
</feature>
<dbReference type="OrthoDB" id="3238206at2"/>
<evidence type="ECO:0000313" key="4">
    <source>
        <dbReference type="Proteomes" id="UP000235034"/>
    </source>
</evidence>
<name>A0A2N5J3B9_9BIFI</name>
<keyword evidence="2" id="KW-1133">Transmembrane helix</keyword>
<proteinExistence type="predicted"/>